<dbReference type="Pfam" id="PF22785">
    <property type="entry name" value="Tc-R-P"/>
    <property type="match status" value="1"/>
</dbReference>
<reference evidence="3" key="1">
    <citation type="journal article" date="2019" name="Int. J. Syst. Evol. Microbiol.">
        <title>The Global Catalogue of Microorganisms (GCM) 10K type strain sequencing project: providing services to taxonomists for standard genome sequencing and annotation.</title>
        <authorList>
            <consortium name="The Broad Institute Genomics Platform"/>
            <consortium name="The Broad Institute Genome Sequencing Center for Infectious Disease"/>
            <person name="Wu L."/>
            <person name="Ma J."/>
        </authorList>
    </citation>
    <scope>NUCLEOTIDE SEQUENCE [LARGE SCALE GENOMIC DNA]</scope>
    <source>
        <strain evidence="3">JCM 17110</strain>
    </source>
</reference>
<gene>
    <name evidence="2" type="ORF">GCM10022394_30200</name>
</gene>
<keyword evidence="3" id="KW-1185">Reference proteome</keyword>
<dbReference type="PROSITE" id="PS50056">
    <property type="entry name" value="TYR_PHOSPHATASE_2"/>
    <property type="match status" value="1"/>
</dbReference>
<dbReference type="InterPro" id="IPR000387">
    <property type="entry name" value="Tyr_Pase_dom"/>
</dbReference>
<evidence type="ECO:0000313" key="3">
    <source>
        <dbReference type="Proteomes" id="UP001500795"/>
    </source>
</evidence>
<organism evidence="2 3">
    <name type="scientific">Zobellella aerophila</name>
    <dbReference type="NCBI Taxonomy" id="870480"/>
    <lineage>
        <taxon>Bacteria</taxon>
        <taxon>Pseudomonadati</taxon>
        <taxon>Pseudomonadota</taxon>
        <taxon>Gammaproteobacteria</taxon>
        <taxon>Aeromonadales</taxon>
        <taxon>Aeromonadaceae</taxon>
        <taxon>Zobellella</taxon>
    </lineage>
</organism>
<dbReference type="EMBL" id="BAABCX010000005">
    <property type="protein sequence ID" value="GAA3548008.1"/>
    <property type="molecule type" value="Genomic_DNA"/>
</dbReference>
<evidence type="ECO:0000259" key="1">
    <source>
        <dbReference type="PROSITE" id="PS50056"/>
    </source>
</evidence>
<protein>
    <submittedName>
        <fullName evidence="2">Cyclin-dependent kinase inhibitor 3 family protein</fullName>
    </submittedName>
</protein>
<feature type="domain" description="Tyrosine specific protein phosphatases" evidence="1">
    <location>
        <begin position="109"/>
        <end position="160"/>
    </location>
</feature>
<name>A0ABP6WBA3_9GAMM</name>
<dbReference type="RefSeq" id="WP_344959570.1">
    <property type="nucleotide sequence ID" value="NZ_BAABCX010000005.1"/>
</dbReference>
<dbReference type="InterPro" id="IPR029021">
    <property type="entry name" value="Prot-tyrosine_phosphatase-like"/>
</dbReference>
<keyword evidence="2" id="KW-0649">Protein kinase inhibitor</keyword>
<dbReference type="Gene3D" id="3.90.190.10">
    <property type="entry name" value="Protein tyrosine phosphatase superfamily"/>
    <property type="match status" value="1"/>
</dbReference>
<dbReference type="GO" id="GO:0004860">
    <property type="term" value="F:protein kinase inhibitor activity"/>
    <property type="evidence" value="ECO:0007669"/>
    <property type="project" value="UniProtKB-KW"/>
</dbReference>
<evidence type="ECO:0000313" key="2">
    <source>
        <dbReference type="EMBL" id="GAA3548008.1"/>
    </source>
</evidence>
<dbReference type="PROSITE" id="PS00383">
    <property type="entry name" value="TYR_PHOSPHATASE_1"/>
    <property type="match status" value="1"/>
</dbReference>
<proteinExistence type="predicted"/>
<dbReference type="Proteomes" id="UP001500795">
    <property type="component" value="Unassembled WGS sequence"/>
</dbReference>
<dbReference type="InterPro" id="IPR016130">
    <property type="entry name" value="Tyr_Pase_AS"/>
</dbReference>
<sequence>MSSANTHPVWYINTPQPGRLALTPCPGTKTLSLTDSLTQLHDNGAGAVISLTTEAELAEKDLAQLPELVTALGMRWLHLPIYDEEVPDVVCEAKWQANKTAMLTLLAHGKDVVIHCMGGSGRTGLIAYHMLRALGVDSQQALEQIKAVRPSAFTLPAHIDYIKGLG</sequence>
<comment type="caution">
    <text evidence="2">The sequence shown here is derived from an EMBL/GenBank/DDBJ whole genome shotgun (WGS) entry which is preliminary data.</text>
</comment>
<accession>A0ABP6WBA3</accession>
<dbReference type="SUPFAM" id="SSF52799">
    <property type="entry name" value="(Phosphotyrosine protein) phosphatases II"/>
    <property type="match status" value="1"/>
</dbReference>